<dbReference type="PIRSF" id="PIRSF000114">
    <property type="entry name" value="Glycerol-3-P_dh"/>
    <property type="match status" value="1"/>
</dbReference>
<dbReference type="EMBL" id="UOED01000046">
    <property type="protein sequence ID" value="VAV89432.1"/>
    <property type="molecule type" value="Genomic_DNA"/>
</dbReference>
<dbReference type="GO" id="GO:0051287">
    <property type="term" value="F:NAD binding"/>
    <property type="evidence" value="ECO:0007669"/>
    <property type="project" value="InterPro"/>
</dbReference>
<evidence type="ECO:0000259" key="4">
    <source>
        <dbReference type="Pfam" id="PF01210"/>
    </source>
</evidence>
<dbReference type="InterPro" id="IPR006109">
    <property type="entry name" value="G3P_DH_NAD-dep_C"/>
</dbReference>
<dbReference type="FunFam" id="1.10.1040.10:FF:000001">
    <property type="entry name" value="Glycerol-3-phosphate dehydrogenase [NAD(P)+]"/>
    <property type="match status" value="1"/>
</dbReference>
<dbReference type="GO" id="GO:0047952">
    <property type="term" value="F:glycerol-3-phosphate dehydrogenase [NAD(P)+] activity"/>
    <property type="evidence" value="ECO:0007669"/>
    <property type="project" value="UniProtKB-EC"/>
</dbReference>
<dbReference type="Gene3D" id="1.10.1040.10">
    <property type="entry name" value="N-(1-d-carboxylethyl)-l-norvaline Dehydrogenase, domain 2"/>
    <property type="match status" value="1"/>
</dbReference>
<dbReference type="InterPro" id="IPR008927">
    <property type="entry name" value="6-PGluconate_DH-like_C_sf"/>
</dbReference>
<dbReference type="NCBIfam" id="NF000940">
    <property type="entry name" value="PRK00094.1-2"/>
    <property type="match status" value="1"/>
</dbReference>
<feature type="domain" description="Glycerol-3-phosphate dehydrogenase NAD-dependent N-terminal" evidence="4">
    <location>
        <begin position="6"/>
        <end position="160"/>
    </location>
</feature>
<evidence type="ECO:0000313" key="6">
    <source>
        <dbReference type="EMBL" id="VAV89432.1"/>
    </source>
</evidence>
<dbReference type="Pfam" id="PF01210">
    <property type="entry name" value="NAD_Gly3P_dh_N"/>
    <property type="match status" value="1"/>
</dbReference>
<dbReference type="InterPro" id="IPR006168">
    <property type="entry name" value="G3P_DH_NAD-dep"/>
</dbReference>
<keyword evidence="2 6" id="KW-0560">Oxidoreductase</keyword>
<dbReference type="GO" id="GO:0046168">
    <property type="term" value="P:glycerol-3-phosphate catabolic process"/>
    <property type="evidence" value="ECO:0007669"/>
    <property type="project" value="InterPro"/>
</dbReference>
<dbReference type="Gene3D" id="3.40.50.720">
    <property type="entry name" value="NAD(P)-binding Rossmann-like Domain"/>
    <property type="match status" value="1"/>
</dbReference>
<comment type="similarity">
    <text evidence="1">Belongs to the NAD-dependent glycerol-3-phosphate dehydrogenase family.</text>
</comment>
<organism evidence="6">
    <name type="scientific">hydrothermal vent metagenome</name>
    <dbReference type="NCBI Taxonomy" id="652676"/>
    <lineage>
        <taxon>unclassified sequences</taxon>
        <taxon>metagenomes</taxon>
        <taxon>ecological metagenomes</taxon>
    </lineage>
</organism>
<proteinExistence type="inferred from homology"/>
<dbReference type="GO" id="GO:0005829">
    <property type="term" value="C:cytosol"/>
    <property type="evidence" value="ECO:0007669"/>
    <property type="project" value="TreeGrafter"/>
</dbReference>
<dbReference type="EC" id="1.1.1.94" evidence="6"/>
<dbReference type="SUPFAM" id="SSF51735">
    <property type="entry name" value="NAD(P)-binding Rossmann-fold domains"/>
    <property type="match status" value="1"/>
</dbReference>
<protein>
    <submittedName>
        <fullName evidence="6">Glycerol-3-phosphate dehydrogenase [NAD(P)+]</fullName>
        <ecNumber evidence="6">1.1.1.94</ecNumber>
    </submittedName>
</protein>
<dbReference type="FunFam" id="3.40.50.720:FF:000019">
    <property type="entry name" value="Glycerol-3-phosphate dehydrogenase [NAD(P)+]"/>
    <property type="match status" value="1"/>
</dbReference>
<evidence type="ECO:0000256" key="2">
    <source>
        <dbReference type="ARBA" id="ARBA00023002"/>
    </source>
</evidence>
<dbReference type="InterPro" id="IPR036291">
    <property type="entry name" value="NAD(P)-bd_dom_sf"/>
</dbReference>
<dbReference type="GO" id="GO:0005975">
    <property type="term" value="P:carbohydrate metabolic process"/>
    <property type="evidence" value="ECO:0007669"/>
    <property type="project" value="InterPro"/>
</dbReference>
<dbReference type="SUPFAM" id="SSF48179">
    <property type="entry name" value="6-phosphogluconate dehydrogenase C-terminal domain-like"/>
    <property type="match status" value="1"/>
</dbReference>
<dbReference type="PROSITE" id="PS00957">
    <property type="entry name" value="NAD_G3PDH"/>
    <property type="match status" value="1"/>
</dbReference>
<dbReference type="AlphaFoldDB" id="A0A3B0RAW4"/>
<dbReference type="PRINTS" id="PR00077">
    <property type="entry name" value="GPDHDRGNASE"/>
</dbReference>
<dbReference type="NCBIfam" id="NF000942">
    <property type="entry name" value="PRK00094.1-4"/>
    <property type="match status" value="1"/>
</dbReference>
<accession>A0A3B0RAW4</accession>
<dbReference type="Pfam" id="PF07479">
    <property type="entry name" value="NAD_Gly3P_dh_C"/>
    <property type="match status" value="1"/>
</dbReference>
<dbReference type="InterPro" id="IPR011128">
    <property type="entry name" value="G3P_DH_NAD-dep_N"/>
</dbReference>
<name>A0A3B0RAW4_9ZZZZ</name>
<feature type="domain" description="Glycerol-3-phosphate dehydrogenase NAD-dependent C-terminal" evidence="5">
    <location>
        <begin position="180"/>
        <end position="321"/>
    </location>
</feature>
<evidence type="ECO:0000259" key="5">
    <source>
        <dbReference type="Pfam" id="PF07479"/>
    </source>
</evidence>
<reference evidence="6" key="1">
    <citation type="submission" date="2018-06" db="EMBL/GenBank/DDBJ databases">
        <authorList>
            <person name="Zhirakovskaya E."/>
        </authorList>
    </citation>
    <scope>NUCLEOTIDE SEQUENCE</scope>
</reference>
<dbReference type="HAMAP" id="MF_00394">
    <property type="entry name" value="NAD_Glyc3P_dehydrog"/>
    <property type="match status" value="1"/>
</dbReference>
<evidence type="ECO:0000256" key="3">
    <source>
        <dbReference type="ARBA" id="ARBA00023027"/>
    </source>
</evidence>
<keyword evidence="3" id="KW-0520">NAD</keyword>
<dbReference type="InterPro" id="IPR013328">
    <property type="entry name" value="6PGD_dom2"/>
</dbReference>
<dbReference type="PANTHER" id="PTHR11728:SF1">
    <property type="entry name" value="GLYCEROL-3-PHOSPHATE DEHYDROGENASE [NAD(+)] 2, CHLOROPLASTIC"/>
    <property type="match status" value="1"/>
</dbReference>
<sequence>MTIYNKISVIGGGAWGTALAAMAARAGRDVLLWAREDGVVTSINEAHENKDFLPDVTLPKSLKATGNLADVATAEVILMVVPAQFVRAIAQDMKVFLKESTPIILCAKGIEQSTGKMMNEVVTEVLPKSPLVVLSGPTFAREVAADMPSAVTIASKYQQIAQNVADTLGQPTFRPYLSRDVVGAEVGGAVKNVLAVACGIVAGLELGDNARAALITRGLAEMVRFGEVFGAKRETMMGLCGLGDLILTCSSVQSRNMSLGMALGQGKSVAEIMSGRISVAEGYHTAGILAEIAERENIDMPIAAAVNEILHKNGDVKEIVQQLMNRPYVSEL</sequence>
<gene>
    <name evidence="6" type="ORF">MNBD_ALPHA02-475</name>
</gene>
<dbReference type="PANTHER" id="PTHR11728">
    <property type="entry name" value="GLYCEROL-3-PHOSPHATE DEHYDROGENASE"/>
    <property type="match status" value="1"/>
</dbReference>
<evidence type="ECO:0000256" key="1">
    <source>
        <dbReference type="ARBA" id="ARBA00011009"/>
    </source>
</evidence>